<dbReference type="GeneID" id="19944514"/>
<proteinExistence type="predicted"/>
<dbReference type="Proteomes" id="UP000030762">
    <property type="component" value="Unassembled WGS sequence"/>
</dbReference>
<dbReference type="InParanoid" id="T0QL78"/>
<evidence type="ECO:0000313" key="2">
    <source>
        <dbReference type="EMBL" id="EQC38829.1"/>
    </source>
</evidence>
<keyword evidence="1" id="KW-0472">Membrane</keyword>
<keyword evidence="1" id="KW-1133">Transmembrane helix</keyword>
<keyword evidence="3" id="KW-1185">Reference proteome</keyword>
<sequence>MGLGVAPAFMYDDLLLVWLTTCSFLIIAFLCACVAIAVLGCTVGGLQCAYKPLRQCLNWEAFVGLLALYFFVVETYELAADIYPPDTTKQTRATLSYRYFVTVPGHFVKSVYVFCTQASTDRLA</sequence>
<dbReference type="VEuPathDB" id="FungiDB:SDRG_03787"/>
<keyword evidence="1" id="KW-0812">Transmembrane</keyword>
<accession>T0QL78</accession>
<organism evidence="2 3">
    <name type="scientific">Saprolegnia diclina (strain VS20)</name>
    <dbReference type="NCBI Taxonomy" id="1156394"/>
    <lineage>
        <taxon>Eukaryota</taxon>
        <taxon>Sar</taxon>
        <taxon>Stramenopiles</taxon>
        <taxon>Oomycota</taxon>
        <taxon>Saprolegniomycetes</taxon>
        <taxon>Saprolegniales</taxon>
        <taxon>Saprolegniaceae</taxon>
        <taxon>Saprolegnia</taxon>
    </lineage>
</organism>
<evidence type="ECO:0000256" key="1">
    <source>
        <dbReference type="SAM" id="Phobius"/>
    </source>
</evidence>
<feature type="transmembrane region" description="Helical" evidence="1">
    <location>
        <begin position="15"/>
        <end position="44"/>
    </location>
</feature>
<feature type="transmembrane region" description="Helical" evidence="1">
    <location>
        <begin position="56"/>
        <end position="73"/>
    </location>
</feature>
<dbReference type="AlphaFoldDB" id="T0QL78"/>
<gene>
    <name evidence="2" type="ORF">SDRG_03787</name>
</gene>
<dbReference type="RefSeq" id="XP_008607653.1">
    <property type="nucleotide sequence ID" value="XM_008609431.1"/>
</dbReference>
<name>T0QL78_SAPDV</name>
<dbReference type="EMBL" id="JH767140">
    <property type="protein sequence ID" value="EQC38829.1"/>
    <property type="molecule type" value="Genomic_DNA"/>
</dbReference>
<reference evidence="2 3" key="1">
    <citation type="submission" date="2012-04" db="EMBL/GenBank/DDBJ databases">
        <title>The Genome Sequence of Saprolegnia declina VS20.</title>
        <authorList>
            <consortium name="The Broad Institute Genome Sequencing Platform"/>
            <person name="Russ C."/>
            <person name="Nusbaum C."/>
            <person name="Tyler B."/>
            <person name="van West P."/>
            <person name="Dieguez-Uribeondo J."/>
            <person name="de Bruijn I."/>
            <person name="Tripathy S."/>
            <person name="Jiang R."/>
            <person name="Young S.K."/>
            <person name="Zeng Q."/>
            <person name="Gargeya S."/>
            <person name="Fitzgerald M."/>
            <person name="Haas B."/>
            <person name="Abouelleil A."/>
            <person name="Alvarado L."/>
            <person name="Arachchi H.M."/>
            <person name="Berlin A."/>
            <person name="Chapman S.B."/>
            <person name="Goldberg J."/>
            <person name="Griggs A."/>
            <person name="Gujja S."/>
            <person name="Hansen M."/>
            <person name="Howarth C."/>
            <person name="Imamovic A."/>
            <person name="Larimer J."/>
            <person name="McCowen C."/>
            <person name="Montmayeur A."/>
            <person name="Murphy C."/>
            <person name="Neiman D."/>
            <person name="Pearson M."/>
            <person name="Priest M."/>
            <person name="Roberts A."/>
            <person name="Saif S."/>
            <person name="Shea T."/>
            <person name="Sisk P."/>
            <person name="Sykes S."/>
            <person name="Wortman J."/>
            <person name="Nusbaum C."/>
            <person name="Birren B."/>
        </authorList>
    </citation>
    <scope>NUCLEOTIDE SEQUENCE [LARGE SCALE GENOMIC DNA]</scope>
    <source>
        <strain evidence="2 3">VS20</strain>
    </source>
</reference>
<protein>
    <submittedName>
        <fullName evidence="2">Uncharacterized protein</fullName>
    </submittedName>
</protein>
<evidence type="ECO:0000313" key="3">
    <source>
        <dbReference type="Proteomes" id="UP000030762"/>
    </source>
</evidence>